<evidence type="ECO:0000313" key="2">
    <source>
        <dbReference type="EMBL" id="MFD0795727.1"/>
    </source>
</evidence>
<evidence type="ECO:0000313" key="3">
    <source>
        <dbReference type="Proteomes" id="UP001597010"/>
    </source>
</evidence>
<dbReference type="RefSeq" id="WP_377118408.1">
    <property type="nucleotide sequence ID" value="NZ_JBHTHZ010000014.1"/>
</dbReference>
<dbReference type="EMBL" id="JBHTHZ010000014">
    <property type="protein sequence ID" value="MFD0795727.1"/>
    <property type="molecule type" value="Genomic_DNA"/>
</dbReference>
<reference evidence="3" key="1">
    <citation type="journal article" date="2019" name="Int. J. Syst. Evol. Microbiol.">
        <title>The Global Catalogue of Microorganisms (GCM) 10K type strain sequencing project: providing services to taxonomists for standard genome sequencing and annotation.</title>
        <authorList>
            <consortium name="The Broad Institute Genomics Platform"/>
            <consortium name="The Broad Institute Genome Sequencing Center for Infectious Disease"/>
            <person name="Wu L."/>
            <person name="Ma J."/>
        </authorList>
    </citation>
    <scope>NUCLEOTIDE SEQUENCE [LARGE SCALE GENOMIC DNA]</scope>
    <source>
        <strain evidence="3">CCUG 61484</strain>
    </source>
</reference>
<gene>
    <name evidence="2" type="ORF">ACFQZX_19050</name>
</gene>
<organism evidence="2 3">
    <name type="scientific">Mucilaginibacter litoreus</name>
    <dbReference type="NCBI Taxonomy" id="1048221"/>
    <lineage>
        <taxon>Bacteria</taxon>
        <taxon>Pseudomonadati</taxon>
        <taxon>Bacteroidota</taxon>
        <taxon>Sphingobacteriia</taxon>
        <taxon>Sphingobacteriales</taxon>
        <taxon>Sphingobacteriaceae</taxon>
        <taxon>Mucilaginibacter</taxon>
    </lineage>
</organism>
<accession>A0ABW3AX96</accession>
<comment type="caution">
    <text evidence="2">The sequence shown here is derived from an EMBL/GenBank/DDBJ whole genome shotgun (WGS) entry which is preliminary data.</text>
</comment>
<feature type="region of interest" description="Disordered" evidence="1">
    <location>
        <begin position="20"/>
        <end position="40"/>
    </location>
</feature>
<dbReference type="Proteomes" id="UP001597010">
    <property type="component" value="Unassembled WGS sequence"/>
</dbReference>
<evidence type="ECO:0000256" key="1">
    <source>
        <dbReference type="SAM" id="MobiDB-lite"/>
    </source>
</evidence>
<sequence length="40" mass="4412">MAAKGKKGSCWAGYKMAGMKKKKGRQVPNCVKAKSKKKNR</sequence>
<proteinExistence type="predicted"/>
<keyword evidence="3" id="KW-1185">Reference proteome</keyword>
<protein>
    <submittedName>
        <fullName evidence="2">Uncharacterized protein</fullName>
    </submittedName>
</protein>
<name>A0ABW3AX96_9SPHI</name>